<dbReference type="SMART" id="SM00181">
    <property type="entry name" value="EGF"/>
    <property type="match status" value="2"/>
</dbReference>
<accession>A0A0V0J6R2</accession>
<feature type="transmembrane region" description="Helical" evidence="6">
    <location>
        <begin position="139"/>
        <end position="164"/>
    </location>
</feature>
<evidence type="ECO:0000256" key="3">
    <source>
        <dbReference type="ARBA" id="ARBA00023157"/>
    </source>
</evidence>
<dbReference type="Gene3D" id="2.10.25.10">
    <property type="entry name" value="Laminin"/>
    <property type="match status" value="2"/>
</dbReference>
<gene>
    <name evidence="8" type="primary">FAT</name>
    <name evidence="8" type="ORF">TR144086</name>
</gene>
<reference evidence="8" key="1">
    <citation type="submission" date="2016-01" db="EMBL/GenBank/DDBJ databases">
        <title>Reference transcriptome for the parasite Schistocephalus solidus: insights into the molecular evolution of parasitism.</title>
        <authorList>
            <person name="Hebert F.O."/>
            <person name="Grambauer S."/>
            <person name="Barber I."/>
            <person name="Landry C.R."/>
            <person name="Aubin-Horth N."/>
        </authorList>
    </citation>
    <scope>NUCLEOTIDE SEQUENCE</scope>
</reference>
<dbReference type="PROSITE" id="PS00022">
    <property type="entry name" value="EGF_1"/>
    <property type="match status" value="2"/>
</dbReference>
<keyword evidence="6" id="KW-0812">Transmembrane</keyword>
<evidence type="ECO:0000256" key="5">
    <source>
        <dbReference type="SAM" id="MobiDB-lite"/>
    </source>
</evidence>
<proteinExistence type="predicted"/>
<feature type="non-terminal residue" evidence="8">
    <location>
        <position position="331"/>
    </location>
</feature>
<name>A0A0V0J6R2_SCHSO</name>
<evidence type="ECO:0000256" key="2">
    <source>
        <dbReference type="ARBA" id="ARBA00022737"/>
    </source>
</evidence>
<organism evidence="8">
    <name type="scientific">Schistocephalus solidus</name>
    <name type="common">Tapeworm</name>
    <dbReference type="NCBI Taxonomy" id="70667"/>
    <lineage>
        <taxon>Eukaryota</taxon>
        <taxon>Metazoa</taxon>
        <taxon>Spiralia</taxon>
        <taxon>Lophotrochozoa</taxon>
        <taxon>Platyhelminthes</taxon>
        <taxon>Cestoda</taxon>
        <taxon>Eucestoda</taxon>
        <taxon>Diphyllobothriidea</taxon>
        <taxon>Diphyllobothriidae</taxon>
        <taxon>Schistocephalus</taxon>
    </lineage>
</organism>
<feature type="disulfide bond" evidence="4">
    <location>
        <begin position="106"/>
        <end position="123"/>
    </location>
</feature>
<keyword evidence="1 4" id="KW-0245">EGF-like domain</keyword>
<keyword evidence="6" id="KW-0472">Membrane</keyword>
<comment type="caution">
    <text evidence="4">Lacks conserved residue(s) required for the propagation of feature annotation.</text>
</comment>
<evidence type="ECO:0000259" key="7">
    <source>
        <dbReference type="PROSITE" id="PS50026"/>
    </source>
</evidence>
<evidence type="ECO:0000256" key="4">
    <source>
        <dbReference type="PROSITE-ProRule" id="PRU00076"/>
    </source>
</evidence>
<feature type="region of interest" description="Disordered" evidence="5">
    <location>
        <begin position="291"/>
        <end position="331"/>
    </location>
</feature>
<evidence type="ECO:0000256" key="1">
    <source>
        <dbReference type="ARBA" id="ARBA00022536"/>
    </source>
</evidence>
<dbReference type="PROSITE" id="PS50026">
    <property type="entry name" value="EGF_3"/>
    <property type="match status" value="2"/>
</dbReference>
<protein>
    <submittedName>
        <fullName evidence="8">Cadherin-related tumor suppressor</fullName>
    </submittedName>
</protein>
<dbReference type="EMBL" id="GEEE01002479">
    <property type="protein sequence ID" value="JAP60746.1"/>
    <property type="molecule type" value="Transcribed_RNA"/>
</dbReference>
<dbReference type="Pfam" id="PF00008">
    <property type="entry name" value="EGF"/>
    <property type="match status" value="1"/>
</dbReference>
<dbReference type="PROSITE" id="PS01186">
    <property type="entry name" value="EGF_2"/>
    <property type="match status" value="1"/>
</dbReference>
<evidence type="ECO:0000313" key="8">
    <source>
        <dbReference type="EMBL" id="JAP60746.1"/>
    </source>
</evidence>
<keyword evidence="3 4" id="KW-1015">Disulfide bond</keyword>
<feature type="non-terminal residue" evidence="8">
    <location>
        <position position="1"/>
    </location>
</feature>
<dbReference type="SUPFAM" id="SSF57196">
    <property type="entry name" value="EGF/Laminin"/>
    <property type="match status" value="2"/>
</dbReference>
<keyword evidence="6" id="KW-1133">Transmembrane helix</keyword>
<dbReference type="InterPro" id="IPR000742">
    <property type="entry name" value="EGF"/>
</dbReference>
<dbReference type="PANTHER" id="PTHR24049">
    <property type="entry name" value="CRUMBS FAMILY MEMBER"/>
    <property type="match status" value="1"/>
</dbReference>
<evidence type="ECO:0000256" key="6">
    <source>
        <dbReference type="SAM" id="Phobius"/>
    </source>
</evidence>
<keyword evidence="2" id="KW-0677">Repeat</keyword>
<feature type="domain" description="EGF-like" evidence="7">
    <location>
        <begin position="34"/>
        <end position="73"/>
    </location>
</feature>
<sequence length="331" mass="36683">FEPCAPFAHCKNNEDGLGRTCYCGNENASECYEVRDVCDPSPCLNGGVCQKPSPHSQTFLCLCRGHWYGPTCSSMLSSCNTTLNLLKLKATTDNESPETNTNISVCENGGICVDHPTEFSHVCQCLQGWKGETCQIPDWTVTIVTLILVGIGLLSCACLLSVCIRRRRFNRVINVRSLLTSTRKAYFSKVLATKHIKSKGDPGKLMDECMDHPTVSKFEDYQSSNSKQMEATHSQMLSGNDKEKIPAECNDTYGVLGSKTGKEYPFKPTPEELLESEDLYSEPLITSNFKEAVEYRPPLPERSTPNPKWAPFSLSQNSSDARMSKSSRKGS</sequence>
<feature type="disulfide bond" evidence="4">
    <location>
        <begin position="63"/>
        <end position="72"/>
    </location>
</feature>
<dbReference type="InterPro" id="IPR051022">
    <property type="entry name" value="Notch_Cell-Fate_Det"/>
</dbReference>
<dbReference type="AlphaFoldDB" id="A0A0V0J6R2"/>
<feature type="domain" description="EGF-like" evidence="7">
    <location>
        <begin position="95"/>
        <end position="135"/>
    </location>
</feature>
<feature type="disulfide bond" evidence="4">
    <location>
        <begin position="125"/>
        <end position="134"/>
    </location>
</feature>